<organism evidence="8">
    <name type="scientific">Oryza brachyantha</name>
    <name type="common">malo sina</name>
    <dbReference type="NCBI Taxonomy" id="4533"/>
    <lineage>
        <taxon>Eukaryota</taxon>
        <taxon>Viridiplantae</taxon>
        <taxon>Streptophyta</taxon>
        <taxon>Embryophyta</taxon>
        <taxon>Tracheophyta</taxon>
        <taxon>Spermatophyta</taxon>
        <taxon>Magnoliopsida</taxon>
        <taxon>Liliopsida</taxon>
        <taxon>Poales</taxon>
        <taxon>Poaceae</taxon>
        <taxon>BOP clade</taxon>
        <taxon>Oryzoideae</taxon>
        <taxon>Oryzeae</taxon>
        <taxon>Oryzinae</taxon>
        <taxon>Oryza</taxon>
    </lineage>
</organism>
<reference evidence="8" key="1">
    <citation type="journal article" date="2013" name="Nat. Commun.">
        <title>Whole-genome sequencing of Oryza brachyantha reveals mechanisms underlying Oryza genome evolution.</title>
        <authorList>
            <person name="Chen J."/>
            <person name="Huang Q."/>
            <person name="Gao D."/>
            <person name="Wang J."/>
            <person name="Lang Y."/>
            <person name="Liu T."/>
            <person name="Li B."/>
            <person name="Bai Z."/>
            <person name="Luis Goicoechea J."/>
            <person name="Liang C."/>
            <person name="Chen C."/>
            <person name="Zhang W."/>
            <person name="Sun S."/>
            <person name="Liao Y."/>
            <person name="Zhang X."/>
            <person name="Yang L."/>
            <person name="Song C."/>
            <person name="Wang M."/>
            <person name="Shi J."/>
            <person name="Liu G."/>
            <person name="Liu J."/>
            <person name="Zhou H."/>
            <person name="Zhou W."/>
            <person name="Yu Q."/>
            <person name="An N."/>
            <person name="Chen Y."/>
            <person name="Cai Q."/>
            <person name="Wang B."/>
            <person name="Liu B."/>
            <person name="Min J."/>
            <person name="Huang Y."/>
            <person name="Wu H."/>
            <person name="Li Z."/>
            <person name="Zhang Y."/>
            <person name="Yin Y."/>
            <person name="Song W."/>
            <person name="Jiang J."/>
            <person name="Jackson S.A."/>
            <person name="Wing R.A."/>
            <person name="Wang J."/>
            <person name="Chen M."/>
        </authorList>
    </citation>
    <scope>NUCLEOTIDE SEQUENCE [LARGE SCALE GENOMIC DNA]</scope>
    <source>
        <strain evidence="8">cv. IRGC 101232</strain>
    </source>
</reference>
<dbReference type="GO" id="GO:0055085">
    <property type="term" value="P:transmembrane transport"/>
    <property type="evidence" value="ECO:0007669"/>
    <property type="project" value="InterPro"/>
</dbReference>
<dbReference type="Gramene" id="OB10G18130.1">
    <property type="protein sequence ID" value="OB10G18130.1"/>
    <property type="gene ID" value="OB10G18130"/>
</dbReference>
<reference evidence="8" key="2">
    <citation type="submission" date="2013-04" db="UniProtKB">
        <authorList>
            <consortium name="EnsemblPlants"/>
        </authorList>
    </citation>
    <scope>IDENTIFICATION</scope>
</reference>
<evidence type="ECO:0000313" key="8">
    <source>
        <dbReference type="EnsemblPlants" id="OB10G18130.1"/>
    </source>
</evidence>
<dbReference type="InterPro" id="IPR001902">
    <property type="entry name" value="SLC26A/SulP_fam"/>
</dbReference>
<feature type="transmembrane region" description="Helical" evidence="6">
    <location>
        <begin position="160"/>
        <end position="183"/>
    </location>
</feature>
<keyword evidence="2" id="KW-0813">Transport</keyword>
<dbReference type="eggNOG" id="KOG0236">
    <property type="taxonomic scope" value="Eukaryota"/>
</dbReference>
<dbReference type="SUPFAM" id="SSF52091">
    <property type="entry name" value="SpoIIaa-like"/>
    <property type="match status" value="1"/>
</dbReference>
<gene>
    <name evidence="8" type="primary">LOC102715054</name>
</gene>
<dbReference type="Pfam" id="PF01740">
    <property type="entry name" value="STAS"/>
    <property type="match status" value="1"/>
</dbReference>
<proteinExistence type="predicted"/>
<keyword evidence="4 6" id="KW-1133">Transmembrane helix</keyword>
<keyword evidence="5 6" id="KW-0472">Membrane</keyword>
<evidence type="ECO:0000256" key="3">
    <source>
        <dbReference type="ARBA" id="ARBA00022692"/>
    </source>
</evidence>
<protein>
    <recommendedName>
        <fullName evidence="7">STAS domain-containing protein</fullName>
    </recommendedName>
</protein>
<dbReference type="InterPro" id="IPR002645">
    <property type="entry name" value="STAS_dom"/>
</dbReference>
<dbReference type="Pfam" id="PF00916">
    <property type="entry name" value="Sulfate_transp"/>
    <property type="match status" value="1"/>
</dbReference>
<feature type="transmembrane region" description="Helical" evidence="6">
    <location>
        <begin position="424"/>
        <end position="447"/>
    </location>
</feature>
<feature type="transmembrane region" description="Helical" evidence="6">
    <location>
        <begin position="240"/>
        <end position="261"/>
    </location>
</feature>
<dbReference type="Gene3D" id="3.30.750.24">
    <property type="entry name" value="STAS domain"/>
    <property type="match status" value="1"/>
</dbReference>
<keyword evidence="3 6" id="KW-0812">Transmembrane</keyword>
<feature type="transmembrane region" description="Helical" evidence="6">
    <location>
        <begin position="131"/>
        <end position="148"/>
    </location>
</feature>
<feature type="transmembrane region" description="Helical" evidence="6">
    <location>
        <begin position="459"/>
        <end position="486"/>
    </location>
</feature>
<sequence>MVGQQQVADAAATAARRVPVPPAKPLLRTVGANLMEVFFPDDPFRAVARDQGGGRRALAALRYVFPFLEWLPSYTLGELWADVVAGVTVASLAVPQGISYAKLADLPPIMGLYSSFVPALVYAAMGSSRELAVGTTAVGSLLFAAMLGEEAPPGEKPELYAALAFTATFFAGALQAGLGVLRLGFVVDLLSHAAIVGFMGGAATVVCLQQLKGMLGLRHFTTSTDVVAVVRSVVTQSHLGQWQSVVLGGAILFFLLLVRFIGKRKPRLFLLSAAAPLMSVIFGSLLVYLVHGENHGIQVIGALKKGINPPSARDLLLSSPHTAVALKTGIITGIIGLAEGIAVGRSFAMLKNYNVDGNKEMVAFGLMNIVGSCTSCYLTTGPFSRSAVNSNAGSRTAMSNAVMAAAVALTLLFLTPLFHYTPLVVLSAIIISAMLGVLDFGAAARLWRVDKIDFCVCVGAYLGVVFGSIQIGLAIAVGISILRILLFAARPKTTVLGKIPSSTNFRRMDQYTAAQAVPGLLVLRIDSPIYFTNASYLRERIMRWISYEEDRIKAEGLESLKCLVLDMGAVAGMDTSGTKMLEDLKKNLDRSGVQIALANPGSEIMRKLDKSDVLGLIGDEWIFLTVGEACDYAQRTCKIGIGMDVVECVAVVDPEDMV</sequence>
<dbReference type="KEGG" id="obr:102715054"/>
<feature type="transmembrane region" description="Helical" evidence="6">
    <location>
        <begin position="268"/>
        <end position="290"/>
    </location>
</feature>
<name>J3N2R5_ORYBR</name>
<dbReference type="AlphaFoldDB" id="J3N2R5"/>
<dbReference type="GeneID" id="102715054"/>
<evidence type="ECO:0000256" key="4">
    <source>
        <dbReference type="ARBA" id="ARBA00022989"/>
    </source>
</evidence>
<dbReference type="STRING" id="4533.J3N2R5"/>
<feature type="transmembrane region" description="Helical" evidence="6">
    <location>
        <begin position="401"/>
        <end position="418"/>
    </location>
</feature>
<dbReference type="PANTHER" id="PTHR11814">
    <property type="entry name" value="SULFATE TRANSPORTER"/>
    <property type="match status" value="1"/>
</dbReference>
<dbReference type="CDD" id="cd07042">
    <property type="entry name" value="STAS_SulP_like_sulfate_transporter"/>
    <property type="match status" value="1"/>
</dbReference>
<evidence type="ECO:0000256" key="2">
    <source>
        <dbReference type="ARBA" id="ARBA00022448"/>
    </source>
</evidence>
<dbReference type="EnsemblPlants" id="OB10G18130.1">
    <property type="protein sequence ID" value="OB10G18130.1"/>
    <property type="gene ID" value="OB10G18130"/>
</dbReference>
<dbReference type="Proteomes" id="UP000006038">
    <property type="component" value="Chromosome 10"/>
</dbReference>
<feature type="domain" description="STAS" evidence="7">
    <location>
        <begin position="510"/>
        <end position="633"/>
    </location>
</feature>
<evidence type="ECO:0000313" key="9">
    <source>
        <dbReference type="Proteomes" id="UP000006038"/>
    </source>
</evidence>
<dbReference type="FunFam" id="3.30.750.24:FF:000002">
    <property type="entry name" value="Sulfate transporter 31"/>
    <property type="match status" value="1"/>
</dbReference>
<evidence type="ECO:0000259" key="7">
    <source>
        <dbReference type="PROSITE" id="PS50801"/>
    </source>
</evidence>
<keyword evidence="9" id="KW-1185">Reference proteome</keyword>
<evidence type="ECO:0000256" key="1">
    <source>
        <dbReference type="ARBA" id="ARBA00004141"/>
    </source>
</evidence>
<dbReference type="HOGENOM" id="CLU_003182_13_2_1"/>
<dbReference type="OrthoDB" id="288203at2759"/>
<dbReference type="InterPro" id="IPR011547">
    <property type="entry name" value="SLC26A/SulP_dom"/>
</dbReference>
<dbReference type="GO" id="GO:0016020">
    <property type="term" value="C:membrane"/>
    <property type="evidence" value="ECO:0007669"/>
    <property type="project" value="UniProtKB-SubCell"/>
</dbReference>
<evidence type="ECO:0000256" key="5">
    <source>
        <dbReference type="ARBA" id="ARBA00023136"/>
    </source>
</evidence>
<dbReference type="InterPro" id="IPR036513">
    <property type="entry name" value="STAS_dom_sf"/>
</dbReference>
<feature type="transmembrane region" description="Helical" evidence="6">
    <location>
        <begin position="189"/>
        <end position="208"/>
    </location>
</feature>
<dbReference type="NCBIfam" id="TIGR00815">
    <property type="entry name" value="sulP"/>
    <property type="match status" value="1"/>
</dbReference>
<evidence type="ECO:0000256" key="6">
    <source>
        <dbReference type="SAM" id="Phobius"/>
    </source>
</evidence>
<dbReference type="PROSITE" id="PS50801">
    <property type="entry name" value="STAS"/>
    <property type="match status" value="1"/>
</dbReference>
<dbReference type="OMA" id="CLQWLPC"/>
<comment type="subcellular location">
    <subcellularLocation>
        <location evidence="1">Membrane</location>
        <topology evidence="1">Multi-pass membrane protein</topology>
    </subcellularLocation>
</comment>
<accession>J3N2R5</accession>